<evidence type="ECO:0000256" key="7">
    <source>
        <dbReference type="ARBA" id="ARBA00022519"/>
    </source>
</evidence>
<evidence type="ECO:0000256" key="1">
    <source>
        <dbReference type="ARBA" id="ARBA00001772"/>
    </source>
</evidence>
<dbReference type="GO" id="GO:0004252">
    <property type="term" value="F:serine-type endopeptidase activity"/>
    <property type="evidence" value="ECO:0007669"/>
    <property type="project" value="InterPro"/>
</dbReference>
<comment type="similarity">
    <text evidence="3">Belongs to the peptidase S1C family.</text>
</comment>
<evidence type="ECO:0000256" key="13">
    <source>
        <dbReference type="ARBA" id="ARBA00023136"/>
    </source>
</evidence>
<evidence type="ECO:0000256" key="10">
    <source>
        <dbReference type="ARBA" id="ARBA00022801"/>
    </source>
</evidence>
<dbReference type="OrthoDB" id="9758917at2"/>
<proteinExistence type="inferred from homology"/>
<feature type="domain" description="PDZ" evidence="19">
    <location>
        <begin position="248"/>
        <end position="315"/>
    </location>
</feature>
<evidence type="ECO:0000256" key="18">
    <source>
        <dbReference type="PIRSR" id="PIRSR611783-2"/>
    </source>
</evidence>
<dbReference type="InterPro" id="IPR036034">
    <property type="entry name" value="PDZ_sf"/>
</dbReference>
<feature type="active site" description="Charge relay system" evidence="17">
    <location>
        <position position="128"/>
    </location>
</feature>
<dbReference type="Proteomes" id="UP000073601">
    <property type="component" value="Unassembled WGS sequence"/>
</dbReference>
<evidence type="ECO:0000259" key="19">
    <source>
        <dbReference type="PROSITE" id="PS50106"/>
    </source>
</evidence>
<dbReference type="FunFam" id="2.40.10.10:FF:000001">
    <property type="entry name" value="Periplasmic serine protease DegS"/>
    <property type="match status" value="1"/>
</dbReference>
<evidence type="ECO:0000256" key="6">
    <source>
        <dbReference type="ARBA" id="ARBA00022475"/>
    </source>
</evidence>
<dbReference type="Gene3D" id="2.30.42.10">
    <property type="match status" value="1"/>
</dbReference>
<evidence type="ECO:0000256" key="8">
    <source>
        <dbReference type="ARBA" id="ARBA00022670"/>
    </source>
</evidence>
<dbReference type="NCBIfam" id="TIGR02038">
    <property type="entry name" value="protease_degS"/>
    <property type="match status" value="1"/>
</dbReference>
<dbReference type="EMBL" id="FIZY01000003">
    <property type="protein sequence ID" value="CZF78336.1"/>
    <property type="molecule type" value="Genomic_DNA"/>
</dbReference>
<evidence type="ECO:0000256" key="17">
    <source>
        <dbReference type="PIRSR" id="PIRSR611783-1"/>
    </source>
</evidence>
<evidence type="ECO:0000256" key="12">
    <source>
        <dbReference type="ARBA" id="ARBA00022989"/>
    </source>
</evidence>
<protein>
    <recommendedName>
        <fullName evidence="14">Serine endoprotease DegS</fullName>
        <ecNumber evidence="5">3.4.21.107</ecNumber>
    </recommendedName>
    <alternativeName>
        <fullName evidence="16">Site-1 protease DegS</fullName>
    </alternativeName>
    <alternativeName>
        <fullName evidence="15">Site-1-type intramembrane protease</fullName>
    </alternativeName>
</protein>
<dbReference type="RefSeq" id="WP_062705459.1">
    <property type="nucleotide sequence ID" value="NZ_CAWRCI010000003.1"/>
</dbReference>
<feature type="active site" description="Charge relay system" evidence="17">
    <location>
        <position position="202"/>
    </location>
</feature>
<evidence type="ECO:0000256" key="2">
    <source>
        <dbReference type="ARBA" id="ARBA00004377"/>
    </source>
</evidence>
<evidence type="ECO:0000313" key="21">
    <source>
        <dbReference type="Proteomes" id="UP000073601"/>
    </source>
</evidence>
<sequence>MLAFLARSVVYGVLVAAVLLVAIPSLRNARLLPEATLPAFETNNNLISYNYAVRRASPAVVNIYTRRYSSENRLQLSAEGLGSGVIMSDKGYIVTNYHVVARADQVIVALQDGRISTAQLVGKDQRTDLAVLKIELENLPVIPFNDSYEPNVGDVVLAIGNPYNLGQTTTFGIISATGRPGMSFNRQQDFLQTDAAINKGNSGGALVNSRGELVGINTASFQQATDVDTYGISFAIPYSLTLKIMQKLIADGRVIRGYIGVEGREVNPVMARLLDAEQLRGVMVGSMDPNGPAEKSGLKVNDLIIAINEKPISSVRNALDIVVDIRPGTKVPFRVIRNGQPIDIIVTIGEEKLQ</sequence>
<keyword evidence="13" id="KW-0472">Membrane</keyword>
<dbReference type="AlphaFoldDB" id="A0A128EWD8"/>
<organism evidence="20 21">
    <name type="scientific">Grimontia marina</name>
    <dbReference type="NCBI Taxonomy" id="646534"/>
    <lineage>
        <taxon>Bacteria</taxon>
        <taxon>Pseudomonadati</taxon>
        <taxon>Pseudomonadota</taxon>
        <taxon>Gammaproteobacteria</taxon>
        <taxon>Vibrionales</taxon>
        <taxon>Vibrionaceae</taxon>
        <taxon>Grimontia</taxon>
    </lineage>
</organism>
<dbReference type="Pfam" id="PF13365">
    <property type="entry name" value="Trypsin_2"/>
    <property type="match status" value="1"/>
</dbReference>
<dbReference type="InterPro" id="IPR001478">
    <property type="entry name" value="PDZ"/>
</dbReference>
<dbReference type="Pfam" id="PF13180">
    <property type="entry name" value="PDZ_2"/>
    <property type="match status" value="1"/>
</dbReference>
<dbReference type="SUPFAM" id="SSF50494">
    <property type="entry name" value="Trypsin-like serine proteases"/>
    <property type="match status" value="1"/>
</dbReference>
<dbReference type="GO" id="GO:0042597">
    <property type="term" value="C:periplasmic space"/>
    <property type="evidence" value="ECO:0007669"/>
    <property type="project" value="TreeGrafter"/>
</dbReference>
<dbReference type="GO" id="GO:0006515">
    <property type="term" value="P:protein quality control for misfolded or incompletely synthesized proteins"/>
    <property type="evidence" value="ECO:0007669"/>
    <property type="project" value="TreeGrafter"/>
</dbReference>
<dbReference type="InterPro" id="IPR011783">
    <property type="entry name" value="Pept_S1C_DegS"/>
</dbReference>
<comment type="catalytic activity">
    <reaction evidence="1">
        <text>Acts on substrates that are at least partially unfolded. The cleavage site P1 residue is normally between a pair of hydrophobic residues, such as Val-|-Val.</text>
        <dbReference type="EC" id="3.4.21.107"/>
    </reaction>
</comment>
<dbReference type="GO" id="GO:0005886">
    <property type="term" value="C:plasma membrane"/>
    <property type="evidence" value="ECO:0007669"/>
    <property type="project" value="UniProtKB-SubCell"/>
</dbReference>
<dbReference type="PRINTS" id="PR00834">
    <property type="entry name" value="PROTEASES2C"/>
</dbReference>
<comment type="subunit">
    <text evidence="4">Homotrimer.</text>
</comment>
<dbReference type="FunFam" id="2.40.10.10:FF:000009">
    <property type="entry name" value="Serine endoprotease DegS, periplasmic"/>
    <property type="match status" value="1"/>
</dbReference>
<dbReference type="NCBIfam" id="NF008147">
    <property type="entry name" value="PRK10898.1"/>
    <property type="match status" value="1"/>
</dbReference>
<dbReference type="PANTHER" id="PTHR22939">
    <property type="entry name" value="SERINE PROTEASE FAMILY S1C HTRA-RELATED"/>
    <property type="match status" value="1"/>
</dbReference>
<keyword evidence="11" id="KW-0720">Serine protease</keyword>
<dbReference type="SUPFAM" id="SSF50156">
    <property type="entry name" value="PDZ domain-like"/>
    <property type="match status" value="1"/>
</dbReference>
<evidence type="ECO:0000256" key="11">
    <source>
        <dbReference type="ARBA" id="ARBA00022825"/>
    </source>
</evidence>
<evidence type="ECO:0000256" key="5">
    <source>
        <dbReference type="ARBA" id="ARBA00013035"/>
    </source>
</evidence>
<evidence type="ECO:0000256" key="4">
    <source>
        <dbReference type="ARBA" id="ARBA00011233"/>
    </source>
</evidence>
<dbReference type="PROSITE" id="PS50106">
    <property type="entry name" value="PDZ"/>
    <property type="match status" value="1"/>
</dbReference>
<dbReference type="PANTHER" id="PTHR22939:SF101">
    <property type="entry name" value="PERIPLASMIC PH-DEPENDENT SERINE ENDOPROTEASE DEGQ"/>
    <property type="match status" value="1"/>
</dbReference>
<evidence type="ECO:0000256" key="3">
    <source>
        <dbReference type="ARBA" id="ARBA00010541"/>
    </source>
</evidence>
<comment type="subcellular location">
    <subcellularLocation>
        <location evidence="2">Cell inner membrane</location>
        <topology evidence="2">Single-pass membrane protein</topology>
    </subcellularLocation>
</comment>
<dbReference type="EC" id="3.4.21.107" evidence="5"/>
<keyword evidence="9" id="KW-0812">Transmembrane</keyword>
<gene>
    <name evidence="20" type="primary">degS</name>
    <name evidence="20" type="ORF">GMA8713_00530</name>
</gene>
<keyword evidence="12" id="KW-1133">Transmembrane helix</keyword>
<evidence type="ECO:0000256" key="16">
    <source>
        <dbReference type="ARBA" id="ARBA00083871"/>
    </source>
</evidence>
<keyword evidence="6" id="KW-1003">Cell membrane</keyword>
<evidence type="ECO:0000313" key="20">
    <source>
        <dbReference type="EMBL" id="CZF78336.1"/>
    </source>
</evidence>
<accession>A0A128EWD8</accession>
<dbReference type="InterPro" id="IPR043504">
    <property type="entry name" value="Peptidase_S1_PA_chymotrypsin"/>
</dbReference>
<name>A0A128EWD8_9GAMM</name>
<dbReference type="SMART" id="SM00228">
    <property type="entry name" value="PDZ"/>
    <property type="match status" value="1"/>
</dbReference>
<keyword evidence="10 20" id="KW-0378">Hydrolase</keyword>
<dbReference type="Gene3D" id="2.40.10.10">
    <property type="entry name" value="Trypsin-like serine proteases"/>
    <property type="match status" value="2"/>
</dbReference>
<feature type="binding site" evidence="18">
    <location>
        <begin position="259"/>
        <end position="264"/>
    </location>
    <ligand>
        <name>substrate</name>
    </ligand>
</feature>
<dbReference type="InterPro" id="IPR001940">
    <property type="entry name" value="Peptidase_S1C"/>
</dbReference>
<keyword evidence="8 20" id="KW-0645">Protease</keyword>
<reference evidence="21" key="1">
    <citation type="submission" date="2016-02" db="EMBL/GenBank/DDBJ databases">
        <authorList>
            <person name="Rodrigo-Torres Lidia"/>
            <person name="Arahal R.David."/>
        </authorList>
    </citation>
    <scope>NUCLEOTIDE SEQUENCE [LARGE SCALE GENOMIC DNA]</scope>
    <source>
        <strain evidence="21">CECT 8713</strain>
    </source>
</reference>
<feature type="active site" description="Charge relay system" evidence="17">
    <location>
        <position position="98"/>
    </location>
</feature>
<dbReference type="InterPro" id="IPR009003">
    <property type="entry name" value="Peptidase_S1_PA"/>
</dbReference>
<keyword evidence="7" id="KW-0997">Cell inner membrane</keyword>
<evidence type="ECO:0000256" key="15">
    <source>
        <dbReference type="ARBA" id="ARBA00078529"/>
    </source>
</evidence>
<evidence type="ECO:0000256" key="9">
    <source>
        <dbReference type="ARBA" id="ARBA00022692"/>
    </source>
</evidence>
<keyword evidence="21" id="KW-1185">Reference proteome</keyword>
<evidence type="ECO:0000256" key="14">
    <source>
        <dbReference type="ARBA" id="ARBA00071522"/>
    </source>
</evidence>